<dbReference type="OMA" id="YLPNMIR"/>
<evidence type="ECO:0008006" key="4">
    <source>
        <dbReference type="Google" id="ProtNLM"/>
    </source>
</evidence>
<dbReference type="GeneID" id="5042411"/>
<evidence type="ECO:0000313" key="2">
    <source>
        <dbReference type="EMBL" id="CAK89229.1"/>
    </source>
</evidence>
<evidence type="ECO:0000313" key="3">
    <source>
        <dbReference type="Proteomes" id="UP000000600"/>
    </source>
</evidence>
<reference evidence="2 3" key="1">
    <citation type="journal article" date="2006" name="Nature">
        <title>Global trends of whole-genome duplications revealed by the ciliate Paramecium tetraurelia.</title>
        <authorList>
            <consortium name="Genoscope"/>
            <person name="Aury J.-M."/>
            <person name="Jaillon O."/>
            <person name="Duret L."/>
            <person name="Noel B."/>
            <person name="Jubin C."/>
            <person name="Porcel B.M."/>
            <person name="Segurens B."/>
            <person name="Daubin V."/>
            <person name="Anthouard V."/>
            <person name="Aiach N."/>
            <person name="Arnaiz O."/>
            <person name="Billaut A."/>
            <person name="Beisson J."/>
            <person name="Blanc I."/>
            <person name="Bouhouche K."/>
            <person name="Camara F."/>
            <person name="Duharcourt S."/>
            <person name="Guigo R."/>
            <person name="Gogendeau D."/>
            <person name="Katinka M."/>
            <person name="Keller A.-M."/>
            <person name="Kissmehl R."/>
            <person name="Klotz C."/>
            <person name="Koll F."/>
            <person name="Le Moue A."/>
            <person name="Lepere C."/>
            <person name="Malinsky S."/>
            <person name="Nowacki M."/>
            <person name="Nowak J.K."/>
            <person name="Plattner H."/>
            <person name="Poulain J."/>
            <person name="Ruiz F."/>
            <person name="Serrano V."/>
            <person name="Zagulski M."/>
            <person name="Dessen P."/>
            <person name="Betermier M."/>
            <person name="Weissenbach J."/>
            <person name="Scarpelli C."/>
            <person name="Schachter V."/>
            <person name="Sperling L."/>
            <person name="Meyer E."/>
            <person name="Cohen J."/>
            <person name="Wincker P."/>
        </authorList>
    </citation>
    <scope>NUCLEOTIDE SEQUENCE [LARGE SCALE GENOMIC DNA]</scope>
    <source>
        <strain evidence="2 3">Stock d4-2</strain>
    </source>
</reference>
<sequence>MDLFDDNNPYYRQAMSMPPFEPVFSRLSSYNQSQNRIINWGNLQPISCILKRNEQDYITTGRDKFNDSMLAVYNTQDSQREFDSLGDVKKFKATKISDRSNRQLKYPKEFDKVFEELDKEYQLEFHLQRGINPFLHQPNYVQPITVFGQFKNLKNLKSISSIIEKCYLPNMIRVCYKLINDDSNYDFKGRFNNVKVIQNLGEEETVQILYMKVNEKQNAGEQFWYFVTMMYKRLEDGGCFVFEMKNLADSAFTQFLYLFQKLFLIISLDHSDILTLSPKISCYGFQRQSSIQILDKVIMNLEEIKNNNYNIFRIRQLTQDHKFEHDIVSFYKQYLQKISQQIKLIQQFEKGGEISYQEFIQECEKLKEKKKKNHQSFDQSNTYTRQEPRNENNYRATQTKVINKKIDVDPSILELDFEKGYRPQWKQNQTKQIQPKQNEKEEKGKKQLEKLLSQGSQKKQTTKEIQQKTYEEQLGLNAKKRTYNTTAEDRKRRH</sequence>
<evidence type="ECO:0000256" key="1">
    <source>
        <dbReference type="SAM" id="MobiDB-lite"/>
    </source>
</evidence>
<keyword evidence="3" id="KW-1185">Reference proteome</keyword>
<dbReference type="AlphaFoldDB" id="A0E1R2"/>
<feature type="compositionally biased region" description="Polar residues" evidence="1">
    <location>
        <begin position="425"/>
        <end position="436"/>
    </location>
</feature>
<dbReference type="Proteomes" id="UP000000600">
    <property type="component" value="Unassembled WGS sequence"/>
</dbReference>
<dbReference type="InParanoid" id="A0E1R2"/>
<feature type="region of interest" description="Disordered" evidence="1">
    <location>
        <begin position="370"/>
        <end position="398"/>
    </location>
</feature>
<dbReference type="EMBL" id="CT868653">
    <property type="protein sequence ID" value="CAK89229.1"/>
    <property type="molecule type" value="Genomic_DNA"/>
</dbReference>
<gene>
    <name evidence="2" type="ORF">GSPATT00022400001</name>
</gene>
<organism evidence="2 3">
    <name type="scientific">Paramecium tetraurelia</name>
    <dbReference type="NCBI Taxonomy" id="5888"/>
    <lineage>
        <taxon>Eukaryota</taxon>
        <taxon>Sar</taxon>
        <taxon>Alveolata</taxon>
        <taxon>Ciliophora</taxon>
        <taxon>Intramacronucleata</taxon>
        <taxon>Oligohymenophorea</taxon>
        <taxon>Peniculida</taxon>
        <taxon>Parameciidae</taxon>
        <taxon>Paramecium</taxon>
    </lineage>
</organism>
<feature type="compositionally biased region" description="Basic and acidic residues" evidence="1">
    <location>
        <begin position="437"/>
        <end position="449"/>
    </location>
</feature>
<protein>
    <recommendedName>
        <fullName evidence="4">Ribosomal RNA methyltransferase FtsJ domain-containing protein</fullName>
    </recommendedName>
</protein>
<dbReference type="RefSeq" id="XP_001456626.1">
    <property type="nucleotide sequence ID" value="XM_001456589.1"/>
</dbReference>
<dbReference type="KEGG" id="ptm:GSPATT00022400001"/>
<proteinExistence type="predicted"/>
<name>A0E1R2_PARTE</name>
<accession>A0E1R2</accession>
<feature type="compositionally biased region" description="Basic and acidic residues" evidence="1">
    <location>
        <begin position="461"/>
        <end position="471"/>
    </location>
</feature>
<dbReference type="HOGENOM" id="CLU_552624_0_0_1"/>
<feature type="region of interest" description="Disordered" evidence="1">
    <location>
        <begin position="425"/>
        <end position="494"/>
    </location>
</feature>
<dbReference type="OrthoDB" id="304208at2759"/>
<feature type="compositionally biased region" description="Polar residues" evidence="1">
    <location>
        <begin position="376"/>
        <end position="385"/>
    </location>
</feature>
<feature type="compositionally biased region" description="Low complexity" evidence="1">
    <location>
        <begin position="450"/>
        <end position="460"/>
    </location>
</feature>